<dbReference type="Gene3D" id="3.60.10.10">
    <property type="entry name" value="Endonuclease/exonuclease/phosphatase"/>
    <property type="match status" value="1"/>
</dbReference>
<feature type="domain" description="Endonuclease/exonuclease/phosphatase" evidence="1">
    <location>
        <begin position="11"/>
        <end position="200"/>
    </location>
</feature>
<dbReference type="InterPro" id="IPR005135">
    <property type="entry name" value="Endo/exonuclease/phosphatase"/>
</dbReference>
<dbReference type="Proteomes" id="UP000324159">
    <property type="component" value="Unassembled WGS sequence"/>
</dbReference>
<sequence>MPAIRVMTYQVNGCRGSDGRVDLERVLDVIHDAAPDLVALQRFDAPDAKAVERLAERLGMSWFGDAGGNVILSCYPLSGLRPYDLGGEGCCLRADVDILGRRLHLFNVCLSSHPRIRQEQIGRLLGPDLLGHADLACPLIVLGDFADCGWGLGNLNLALVLRRARRPLWCGTYPARFPLLGRDRAYLRGEVRVLESSIPRWGVARHASTHLPLVLTLQARDPREYLRTKSLSRRRMEIAPG</sequence>
<dbReference type="RefSeq" id="WP_148896322.1">
    <property type="nucleotide sequence ID" value="NZ_VNIB01000009.1"/>
</dbReference>
<name>A0A5D3WIH2_9BACT</name>
<dbReference type="GO" id="GO:0004519">
    <property type="term" value="F:endonuclease activity"/>
    <property type="evidence" value="ECO:0007669"/>
    <property type="project" value="UniProtKB-KW"/>
</dbReference>
<keyword evidence="2" id="KW-0255">Endonuclease</keyword>
<dbReference type="SUPFAM" id="SSF56219">
    <property type="entry name" value="DNase I-like"/>
    <property type="match status" value="1"/>
</dbReference>
<dbReference type="GO" id="GO:0016020">
    <property type="term" value="C:membrane"/>
    <property type="evidence" value="ECO:0007669"/>
    <property type="project" value="GOC"/>
</dbReference>
<dbReference type="PANTHER" id="PTHR14859:SF1">
    <property type="entry name" value="PGAP2-INTERACTING PROTEIN"/>
    <property type="match status" value="1"/>
</dbReference>
<gene>
    <name evidence="2" type="ORF">EDC39_10980</name>
</gene>
<reference evidence="2 3" key="1">
    <citation type="submission" date="2019-07" db="EMBL/GenBank/DDBJ databases">
        <title>Genomic Encyclopedia of Type Strains, Phase IV (KMG-IV): sequencing the most valuable type-strain genomes for metagenomic binning, comparative biology and taxonomic classification.</title>
        <authorList>
            <person name="Goeker M."/>
        </authorList>
    </citation>
    <scope>NUCLEOTIDE SEQUENCE [LARGE SCALE GENOMIC DNA]</scope>
    <source>
        <strain evidence="2 3">SS015</strain>
    </source>
</reference>
<keyword evidence="2" id="KW-0269">Exonuclease</keyword>
<accession>A0A5D3WIH2</accession>
<keyword evidence="3" id="KW-1185">Reference proteome</keyword>
<organism evidence="2 3">
    <name type="scientific">Geothermobacter ehrlichii</name>
    <dbReference type="NCBI Taxonomy" id="213224"/>
    <lineage>
        <taxon>Bacteria</taxon>
        <taxon>Pseudomonadati</taxon>
        <taxon>Thermodesulfobacteriota</taxon>
        <taxon>Desulfuromonadia</taxon>
        <taxon>Desulfuromonadales</taxon>
        <taxon>Geothermobacteraceae</taxon>
        <taxon>Geothermobacter</taxon>
    </lineage>
</organism>
<dbReference type="InterPro" id="IPR051916">
    <property type="entry name" value="GPI-anchor_lipid_remodeler"/>
</dbReference>
<protein>
    <submittedName>
        <fullName evidence="2">Endonuclease/exonuclease/phosphatase family metal-dependent hydrolase</fullName>
    </submittedName>
</protein>
<dbReference type="GO" id="GO:0004527">
    <property type="term" value="F:exonuclease activity"/>
    <property type="evidence" value="ECO:0007669"/>
    <property type="project" value="UniProtKB-KW"/>
</dbReference>
<evidence type="ECO:0000313" key="3">
    <source>
        <dbReference type="Proteomes" id="UP000324159"/>
    </source>
</evidence>
<dbReference type="Pfam" id="PF03372">
    <property type="entry name" value="Exo_endo_phos"/>
    <property type="match status" value="1"/>
</dbReference>
<evidence type="ECO:0000259" key="1">
    <source>
        <dbReference type="Pfam" id="PF03372"/>
    </source>
</evidence>
<dbReference type="OrthoDB" id="9813425at2"/>
<keyword evidence="2" id="KW-0540">Nuclease</keyword>
<keyword evidence="2" id="KW-0378">Hydrolase</keyword>
<evidence type="ECO:0000313" key="2">
    <source>
        <dbReference type="EMBL" id="TYO97677.1"/>
    </source>
</evidence>
<dbReference type="GO" id="GO:0006506">
    <property type="term" value="P:GPI anchor biosynthetic process"/>
    <property type="evidence" value="ECO:0007669"/>
    <property type="project" value="TreeGrafter"/>
</dbReference>
<dbReference type="PANTHER" id="PTHR14859">
    <property type="entry name" value="CALCOFLUOR WHITE HYPERSENSITIVE PROTEIN PRECURSOR"/>
    <property type="match status" value="1"/>
</dbReference>
<dbReference type="AlphaFoldDB" id="A0A5D3WIH2"/>
<proteinExistence type="predicted"/>
<comment type="caution">
    <text evidence="2">The sequence shown here is derived from an EMBL/GenBank/DDBJ whole genome shotgun (WGS) entry which is preliminary data.</text>
</comment>
<dbReference type="InterPro" id="IPR036691">
    <property type="entry name" value="Endo/exonu/phosph_ase_sf"/>
</dbReference>
<dbReference type="EMBL" id="VNIB01000009">
    <property type="protein sequence ID" value="TYO97677.1"/>
    <property type="molecule type" value="Genomic_DNA"/>
</dbReference>